<gene>
    <name evidence="1" type="ORF">LCGC14_0226580</name>
</gene>
<organism evidence="1">
    <name type="scientific">marine sediment metagenome</name>
    <dbReference type="NCBI Taxonomy" id="412755"/>
    <lineage>
        <taxon>unclassified sequences</taxon>
        <taxon>metagenomes</taxon>
        <taxon>ecological metagenomes</taxon>
    </lineage>
</organism>
<sequence>MYVLQIFDRQESESEQLENTLAPVFTEILAEVRFYTTHSEPAEVEGGWLTVHKRLRGVAEFINQLKSIAELDKAILDSIGFIKSDSPKVSDFKEVVTLNKVSAETGYLAGYSCFNLRCELEDGRVYCFTPVMSSVVGNRSDLLYQHP</sequence>
<comment type="caution">
    <text evidence="1">The sequence shown here is derived from an EMBL/GenBank/DDBJ whole genome shotgun (WGS) entry which is preliminary data.</text>
</comment>
<proteinExistence type="predicted"/>
<evidence type="ECO:0000313" key="1">
    <source>
        <dbReference type="EMBL" id="KKN90517.1"/>
    </source>
</evidence>
<dbReference type="AlphaFoldDB" id="A0A0F9USR2"/>
<accession>A0A0F9USR2</accession>
<reference evidence="1" key="1">
    <citation type="journal article" date="2015" name="Nature">
        <title>Complex archaea that bridge the gap between prokaryotes and eukaryotes.</title>
        <authorList>
            <person name="Spang A."/>
            <person name="Saw J.H."/>
            <person name="Jorgensen S.L."/>
            <person name="Zaremba-Niedzwiedzka K."/>
            <person name="Martijn J."/>
            <person name="Lind A.E."/>
            <person name="van Eijk R."/>
            <person name="Schleper C."/>
            <person name="Guy L."/>
            <person name="Ettema T.J."/>
        </authorList>
    </citation>
    <scope>NUCLEOTIDE SEQUENCE</scope>
</reference>
<protein>
    <submittedName>
        <fullName evidence="1">Uncharacterized protein</fullName>
    </submittedName>
</protein>
<dbReference type="EMBL" id="LAZR01000109">
    <property type="protein sequence ID" value="KKN90517.1"/>
    <property type="molecule type" value="Genomic_DNA"/>
</dbReference>
<name>A0A0F9USR2_9ZZZZ</name>